<dbReference type="RefSeq" id="WP_072950179.1">
    <property type="nucleotide sequence ID" value="NZ_FRCT01000005.1"/>
</dbReference>
<evidence type="ECO:0000313" key="2">
    <source>
        <dbReference type="EMBL" id="SHM47941.1"/>
    </source>
</evidence>
<dbReference type="Gene3D" id="3.90.550.10">
    <property type="entry name" value="Spore Coat Polysaccharide Biosynthesis Protein SpsA, Chain A"/>
    <property type="match status" value="1"/>
</dbReference>
<sequence>MSQSTPIIILMATYNGERYIRQQLDSICSQTLKNWTLIIRDDGSSDDTVNIIRQYCENDPRIRLICNESDKHGAYLNFWTLIDHAKKNIKFDYCFFSDQDDIWIQDKLEAMVGFAKKFDQTKPLMIYSDMTLIDGEDNITLKSVDSEMGIGSMSGLTEYYSSGFIWGCAAMVNYKLMETVPVFPLDDPQISIMSHDNYYAKFCLAHGEIHYLNKPYIKHRRHSSNVTSGNSIKLTPLMAVKRLLFGYKKTAKTHAGGYTQTLLTINMMKRSNLMTRETAEVERAIKKGGFYGVRMLSKHKVKRKQFFRTVGIYTIMLLKSYKKYMTER</sequence>
<organism evidence="2 3">
    <name type="scientific">Ruminococcus flavefaciens</name>
    <dbReference type="NCBI Taxonomy" id="1265"/>
    <lineage>
        <taxon>Bacteria</taxon>
        <taxon>Bacillati</taxon>
        <taxon>Bacillota</taxon>
        <taxon>Clostridia</taxon>
        <taxon>Eubacteriales</taxon>
        <taxon>Oscillospiraceae</taxon>
        <taxon>Ruminococcus</taxon>
    </lineage>
</organism>
<dbReference type="InterPro" id="IPR001173">
    <property type="entry name" value="Glyco_trans_2-like"/>
</dbReference>
<evidence type="ECO:0000259" key="1">
    <source>
        <dbReference type="Pfam" id="PF00535"/>
    </source>
</evidence>
<dbReference type="EMBL" id="FRCT01000005">
    <property type="protein sequence ID" value="SHM47941.1"/>
    <property type="molecule type" value="Genomic_DNA"/>
</dbReference>
<dbReference type="PANTHER" id="PTHR22916">
    <property type="entry name" value="GLYCOSYLTRANSFERASE"/>
    <property type="match status" value="1"/>
</dbReference>
<name>A0A1M7J4W5_RUMFL</name>
<dbReference type="OrthoDB" id="9802649at2"/>
<dbReference type="CDD" id="cd04196">
    <property type="entry name" value="GT_2_like_d"/>
    <property type="match status" value="1"/>
</dbReference>
<keyword evidence="2" id="KW-0808">Transferase</keyword>
<feature type="domain" description="Glycosyltransferase 2-like" evidence="1">
    <location>
        <begin position="9"/>
        <end position="177"/>
    </location>
</feature>
<dbReference type="AlphaFoldDB" id="A0A1M7J4W5"/>
<protein>
    <submittedName>
        <fullName evidence="2">Rhamnosyltransferase</fullName>
    </submittedName>
</protein>
<accession>A0A1M7J4W5</accession>
<dbReference type="PANTHER" id="PTHR22916:SF3">
    <property type="entry name" value="UDP-GLCNAC:BETAGAL BETA-1,3-N-ACETYLGLUCOSAMINYLTRANSFERASE-LIKE PROTEIN 1"/>
    <property type="match status" value="1"/>
</dbReference>
<gene>
    <name evidence="2" type="ORF">SAMN04487860_105131</name>
</gene>
<dbReference type="InterPro" id="IPR029044">
    <property type="entry name" value="Nucleotide-diphossugar_trans"/>
</dbReference>
<evidence type="ECO:0000313" key="3">
    <source>
        <dbReference type="Proteomes" id="UP000184394"/>
    </source>
</evidence>
<reference evidence="2 3" key="1">
    <citation type="submission" date="2016-11" db="EMBL/GenBank/DDBJ databases">
        <authorList>
            <person name="Jaros S."/>
            <person name="Januszkiewicz K."/>
            <person name="Wedrychowicz H."/>
        </authorList>
    </citation>
    <scope>NUCLEOTIDE SEQUENCE [LARGE SCALE GENOMIC DNA]</scope>
    <source>
        <strain evidence="2 3">Y1</strain>
    </source>
</reference>
<dbReference type="Pfam" id="PF00535">
    <property type="entry name" value="Glycos_transf_2"/>
    <property type="match status" value="1"/>
</dbReference>
<dbReference type="SUPFAM" id="SSF53448">
    <property type="entry name" value="Nucleotide-diphospho-sugar transferases"/>
    <property type="match status" value="1"/>
</dbReference>
<dbReference type="Proteomes" id="UP000184394">
    <property type="component" value="Unassembled WGS sequence"/>
</dbReference>
<dbReference type="GO" id="GO:0016758">
    <property type="term" value="F:hexosyltransferase activity"/>
    <property type="evidence" value="ECO:0007669"/>
    <property type="project" value="UniProtKB-ARBA"/>
</dbReference>
<proteinExistence type="predicted"/>